<gene>
    <name evidence="1" type="ORF">HSBAA_55930</name>
</gene>
<protein>
    <submittedName>
        <fullName evidence="1">Uncharacterized protein</fullName>
    </submittedName>
</protein>
<dbReference type="EMBL" id="AP019514">
    <property type="protein sequence ID" value="BBI64287.1"/>
    <property type="molecule type" value="Genomic_DNA"/>
</dbReference>
<dbReference type="InterPro" id="IPR010272">
    <property type="entry name" value="T6SS_TssF"/>
</dbReference>
<dbReference type="AlphaFoldDB" id="A0A455UF42"/>
<dbReference type="KEGG" id="hsr:HSBAA_55930"/>
<organism evidence="1 2">
    <name type="scientific">Vreelandella sulfidaeris</name>
    <dbReference type="NCBI Taxonomy" id="115553"/>
    <lineage>
        <taxon>Bacteria</taxon>
        <taxon>Pseudomonadati</taxon>
        <taxon>Pseudomonadota</taxon>
        <taxon>Gammaproteobacteria</taxon>
        <taxon>Oceanospirillales</taxon>
        <taxon>Halomonadaceae</taxon>
        <taxon>Vreelandella</taxon>
    </lineage>
</organism>
<proteinExistence type="predicted"/>
<sequence>MSQQQRVERGTELASEPVEGTPCLFRTCHDVTLYPLAPIGVVAQHTRESSIVELTMEVRSDQPMNTMGIDSLRLHLGAIVTLRARCIYG</sequence>
<accession>A0A455UF42</accession>
<dbReference type="Proteomes" id="UP000320231">
    <property type="component" value="Chromosome"/>
</dbReference>
<name>A0A455UF42_9GAMM</name>
<dbReference type="Pfam" id="PF05947">
    <property type="entry name" value="T6SS_TssF"/>
    <property type="match status" value="1"/>
</dbReference>
<reference evidence="1 2" key="1">
    <citation type="journal article" date="2019" name="Microbiol. Resour. Announc.">
        <title>Complete Genome Sequence of Halomonas sulfidaeris Strain Esulfide1 Isolated from a Metal Sulfide Rock at a Depth of 2,200 Meters, Obtained Using Nanopore Sequencing.</title>
        <authorList>
            <person name="Saito M."/>
            <person name="Nishigata A."/>
            <person name="Galipon J."/>
            <person name="Arakawa K."/>
        </authorList>
    </citation>
    <scope>NUCLEOTIDE SEQUENCE [LARGE SCALE GENOMIC DNA]</scope>
    <source>
        <strain evidence="1 2">ATCC BAA-803</strain>
    </source>
</reference>
<evidence type="ECO:0000313" key="1">
    <source>
        <dbReference type="EMBL" id="BBI64287.1"/>
    </source>
</evidence>
<evidence type="ECO:0000313" key="2">
    <source>
        <dbReference type="Proteomes" id="UP000320231"/>
    </source>
</evidence>